<evidence type="ECO:0000313" key="1">
    <source>
        <dbReference type="EMBL" id="KUG26811.1"/>
    </source>
</evidence>
<accession>A0A0W8G0Y1</accession>
<proteinExistence type="predicted"/>
<reference evidence="1" key="1">
    <citation type="journal article" date="2015" name="Proc. Natl. Acad. Sci. U.S.A.">
        <title>Networks of energetic and metabolic interactions define dynamics in microbial communities.</title>
        <authorList>
            <person name="Embree M."/>
            <person name="Liu J.K."/>
            <person name="Al-Bassam M.M."/>
            <person name="Zengler K."/>
        </authorList>
    </citation>
    <scope>NUCLEOTIDE SEQUENCE</scope>
</reference>
<dbReference type="AlphaFoldDB" id="A0A0W8G0Y1"/>
<dbReference type="EMBL" id="LNQE01000400">
    <property type="protein sequence ID" value="KUG26811.1"/>
    <property type="molecule type" value="Genomic_DNA"/>
</dbReference>
<protein>
    <submittedName>
        <fullName evidence="1">Uncharacterized protein</fullName>
    </submittedName>
</protein>
<organism evidence="1">
    <name type="scientific">hydrocarbon metagenome</name>
    <dbReference type="NCBI Taxonomy" id="938273"/>
    <lineage>
        <taxon>unclassified sequences</taxon>
        <taxon>metagenomes</taxon>
        <taxon>ecological metagenomes</taxon>
    </lineage>
</organism>
<sequence>MKRNNVLRNKIFAGTKSAVSKLIETRARENDYLIVTKNGKIIKLPAKSLKPLGVN</sequence>
<name>A0A0W8G0Y1_9ZZZZ</name>
<gene>
    <name evidence="1" type="ORF">ASZ90_003327</name>
</gene>
<comment type="caution">
    <text evidence="1">The sequence shown here is derived from an EMBL/GenBank/DDBJ whole genome shotgun (WGS) entry which is preliminary data.</text>
</comment>